<dbReference type="Proteomes" id="UP000596092">
    <property type="component" value="Chromosome"/>
</dbReference>
<reference evidence="1 2" key="1">
    <citation type="submission" date="2020-05" db="EMBL/GenBank/DDBJ databases">
        <title>Complete genome of Desulfobulbus oligotrophicus.</title>
        <authorList>
            <person name="Podar M."/>
        </authorList>
    </citation>
    <scope>NUCLEOTIDE SEQUENCE [LARGE SCALE GENOMIC DNA]</scope>
    <source>
        <strain evidence="1 2">Prop6</strain>
    </source>
</reference>
<dbReference type="KEGG" id="dog:HP555_10660"/>
<organism evidence="1 2">
    <name type="scientific">Desulfobulbus oligotrophicus</name>
    <dbReference type="NCBI Taxonomy" id="1909699"/>
    <lineage>
        <taxon>Bacteria</taxon>
        <taxon>Pseudomonadati</taxon>
        <taxon>Thermodesulfobacteriota</taxon>
        <taxon>Desulfobulbia</taxon>
        <taxon>Desulfobulbales</taxon>
        <taxon>Desulfobulbaceae</taxon>
        <taxon>Desulfobulbus</taxon>
    </lineage>
</organism>
<keyword evidence="2" id="KW-1185">Reference proteome</keyword>
<dbReference type="EMBL" id="CP054140">
    <property type="protein sequence ID" value="QQG66289.1"/>
    <property type="molecule type" value="Genomic_DNA"/>
</dbReference>
<gene>
    <name evidence="1" type="ORF">HP555_10660</name>
</gene>
<evidence type="ECO:0000313" key="1">
    <source>
        <dbReference type="EMBL" id="QQG66289.1"/>
    </source>
</evidence>
<evidence type="ECO:0000313" key="2">
    <source>
        <dbReference type="Proteomes" id="UP000596092"/>
    </source>
</evidence>
<sequence length="134" mass="15577">MRFRINKHQEERAYSIVVSGEVNDDSSWDLLMIAQAMLSMPSCQELIIDLRGATIDDDVSGLNTDTLVSVFEEGLLLKNRMLTVRIHDDHEFCFYSDEKPTAQTYHYADVRLDTAKMYCKAMRWLEQEARLLTH</sequence>
<dbReference type="AlphaFoldDB" id="A0A7T5VE96"/>
<name>A0A7T5VE96_9BACT</name>
<proteinExistence type="predicted"/>
<accession>A0A7T5VE96</accession>
<protein>
    <submittedName>
        <fullName evidence="1">Uncharacterized protein</fullName>
    </submittedName>
</protein>
<dbReference type="RefSeq" id="WP_199262316.1">
    <property type="nucleotide sequence ID" value="NZ_CP054140.1"/>
</dbReference>